<dbReference type="Proteomes" id="UP001365542">
    <property type="component" value="Unassembled WGS sequence"/>
</dbReference>
<keyword evidence="2" id="KW-1185">Reference proteome</keyword>
<name>A0AAV9WW46_9PEZI</name>
<evidence type="ECO:0000313" key="1">
    <source>
        <dbReference type="EMBL" id="KAK6527417.1"/>
    </source>
</evidence>
<evidence type="ECO:0000313" key="2">
    <source>
        <dbReference type="Proteomes" id="UP001365542"/>
    </source>
</evidence>
<reference evidence="1 2" key="1">
    <citation type="submission" date="2019-10" db="EMBL/GenBank/DDBJ databases">
        <authorList>
            <person name="Palmer J.M."/>
        </authorList>
    </citation>
    <scope>NUCLEOTIDE SEQUENCE [LARGE SCALE GENOMIC DNA]</scope>
    <source>
        <strain evidence="1 2">TWF694</strain>
    </source>
</reference>
<organism evidence="1 2">
    <name type="scientific">Orbilia ellipsospora</name>
    <dbReference type="NCBI Taxonomy" id="2528407"/>
    <lineage>
        <taxon>Eukaryota</taxon>
        <taxon>Fungi</taxon>
        <taxon>Dikarya</taxon>
        <taxon>Ascomycota</taxon>
        <taxon>Pezizomycotina</taxon>
        <taxon>Orbiliomycetes</taxon>
        <taxon>Orbiliales</taxon>
        <taxon>Orbiliaceae</taxon>
        <taxon>Orbilia</taxon>
    </lineage>
</organism>
<dbReference type="AlphaFoldDB" id="A0AAV9WW46"/>
<gene>
    <name evidence="1" type="ORF">TWF694_004406</name>
</gene>
<protein>
    <submittedName>
        <fullName evidence="1">Uncharacterized protein</fullName>
    </submittedName>
</protein>
<comment type="caution">
    <text evidence="1">The sequence shown here is derived from an EMBL/GenBank/DDBJ whole genome shotgun (WGS) entry which is preliminary data.</text>
</comment>
<sequence>MEGSDSDSDTKIDGTYVTVCGKTESEPPKPGAVLDYRDGKDAKEGGQYLVQLLKDSDGSGNFIADGEPIWFDANLVDIMQLSGTRIHLQGGMFGH</sequence>
<dbReference type="EMBL" id="JAVHJO010000015">
    <property type="protein sequence ID" value="KAK6527417.1"/>
    <property type="molecule type" value="Genomic_DNA"/>
</dbReference>
<proteinExistence type="predicted"/>
<accession>A0AAV9WW46</accession>